<sequence>MSSAKKETIQKELYREGYIKFNRFKGEYYINWSDVNG</sequence>
<evidence type="ECO:0008006" key="2">
    <source>
        <dbReference type="Google" id="ProtNLM"/>
    </source>
</evidence>
<accession>A0A0F9D1H9</accession>
<proteinExistence type="predicted"/>
<name>A0A0F9D1H9_9ZZZZ</name>
<reference evidence="1" key="1">
    <citation type="journal article" date="2015" name="Nature">
        <title>Complex archaea that bridge the gap between prokaryotes and eukaryotes.</title>
        <authorList>
            <person name="Spang A."/>
            <person name="Saw J.H."/>
            <person name="Jorgensen S.L."/>
            <person name="Zaremba-Niedzwiedzka K."/>
            <person name="Martijn J."/>
            <person name="Lind A.E."/>
            <person name="van Eijk R."/>
            <person name="Schleper C."/>
            <person name="Guy L."/>
            <person name="Ettema T.J."/>
        </authorList>
    </citation>
    <scope>NUCLEOTIDE SEQUENCE</scope>
</reference>
<dbReference type="EMBL" id="LAZR01030864">
    <property type="protein sequence ID" value="KKL55369.1"/>
    <property type="molecule type" value="Genomic_DNA"/>
</dbReference>
<organism evidence="1">
    <name type="scientific">marine sediment metagenome</name>
    <dbReference type="NCBI Taxonomy" id="412755"/>
    <lineage>
        <taxon>unclassified sequences</taxon>
        <taxon>metagenomes</taxon>
        <taxon>ecological metagenomes</taxon>
    </lineage>
</organism>
<evidence type="ECO:0000313" key="1">
    <source>
        <dbReference type="EMBL" id="KKL55369.1"/>
    </source>
</evidence>
<gene>
    <name evidence="1" type="ORF">LCGC14_2256080</name>
</gene>
<dbReference type="AlphaFoldDB" id="A0A0F9D1H9"/>
<comment type="caution">
    <text evidence="1">The sequence shown here is derived from an EMBL/GenBank/DDBJ whole genome shotgun (WGS) entry which is preliminary data.</text>
</comment>
<protein>
    <recommendedName>
        <fullName evidence="2">Dam-replacing protein HTH domain-containing protein</fullName>
    </recommendedName>
</protein>